<evidence type="ECO:0000256" key="1">
    <source>
        <dbReference type="SAM" id="MobiDB-lite"/>
    </source>
</evidence>
<evidence type="ECO:0000313" key="2">
    <source>
        <dbReference type="EMBL" id="PTM59973.1"/>
    </source>
</evidence>
<evidence type="ECO:0000313" key="3">
    <source>
        <dbReference type="Proteomes" id="UP000241639"/>
    </source>
</evidence>
<dbReference type="OrthoDB" id="9896592at2"/>
<reference evidence="2 3" key="1">
    <citation type="submission" date="2018-04" db="EMBL/GenBank/DDBJ databases">
        <title>Genomic Encyclopedia of Archaeal and Bacterial Type Strains, Phase II (KMG-II): from individual species to whole genera.</title>
        <authorList>
            <person name="Goeker M."/>
        </authorList>
    </citation>
    <scope>NUCLEOTIDE SEQUENCE [LARGE SCALE GENOMIC DNA]</scope>
    <source>
        <strain evidence="2 3">DSM 45169</strain>
    </source>
</reference>
<dbReference type="EMBL" id="PZZP01000001">
    <property type="protein sequence ID" value="PTM59973.1"/>
    <property type="molecule type" value="Genomic_DNA"/>
</dbReference>
<proteinExistence type="predicted"/>
<comment type="caution">
    <text evidence="2">The sequence shown here is derived from an EMBL/GenBank/DDBJ whole genome shotgun (WGS) entry which is preliminary data.</text>
</comment>
<dbReference type="RefSeq" id="WP_107727400.1">
    <property type="nucleotide sequence ID" value="NZ_PZZP01000001.1"/>
</dbReference>
<gene>
    <name evidence="2" type="ORF">C8J48_2612</name>
</gene>
<organism evidence="2 3">
    <name type="scientific">Desmospora activa DSM 45169</name>
    <dbReference type="NCBI Taxonomy" id="1121389"/>
    <lineage>
        <taxon>Bacteria</taxon>
        <taxon>Bacillati</taxon>
        <taxon>Bacillota</taxon>
        <taxon>Bacilli</taxon>
        <taxon>Bacillales</taxon>
        <taxon>Thermoactinomycetaceae</taxon>
        <taxon>Desmospora</taxon>
    </lineage>
</organism>
<dbReference type="Proteomes" id="UP000241639">
    <property type="component" value="Unassembled WGS sequence"/>
</dbReference>
<sequence length="110" mass="13306">MRGNNSHWMEMEFRGYYGHIIYLHCIKDSKPILRAKILGQSYHHWEIYLETTWDVDGRSVRGWTFFESEFRKTWAIKKAKRIMKDYLDHGCSTWSPPSPHRSFPLTRLRS</sequence>
<dbReference type="AlphaFoldDB" id="A0A2T4ZDK5"/>
<protein>
    <submittedName>
        <fullName evidence="2">Uncharacterized protein</fullName>
    </submittedName>
</protein>
<accession>A0A2T4ZDK5</accession>
<keyword evidence="3" id="KW-1185">Reference proteome</keyword>
<name>A0A2T4ZDK5_9BACL</name>
<feature type="region of interest" description="Disordered" evidence="1">
    <location>
        <begin position="90"/>
        <end position="110"/>
    </location>
</feature>